<name>A0A1J1LND4_9CYAN</name>
<dbReference type="InterPro" id="IPR041698">
    <property type="entry name" value="Methyltransf_25"/>
</dbReference>
<keyword evidence="2" id="KW-0808">Transferase</keyword>
<organism evidence="2 3">
    <name type="scientific">Planktothrix tepida PCC 9214</name>
    <dbReference type="NCBI Taxonomy" id="671072"/>
    <lineage>
        <taxon>Bacteria</taxon>
        <taxon>Bacillati</taxon>
        <taxon>Cyanobacteriota</taxon>
        <taxon>Cyanophyceae</taxon>
        <taxon>Oscillatoriophycideae</taxon>
        <taxon>Oscillatoriales</taxon>
        <taxon>Microcoleaceae</taxon>
        <taxon>Planktothrix</taxon>
    </lineage>
</organism>
<sequence length="243" mass="27671">MSQTYEVWKTAELSQAFLEGVRGAIPLAAEQIDILLRILRKAQPHLDNFLDLGCGDGVLGRSILREYPHAKGVFLDISETMVKVAQEKVDQSSGNLSFILQDFSQKDWVNQLQNQAPFAAIVSGFSIHHQPDERKKELYQEIFDLLKPGGIFLNLEHIASATPWGEQLFDELFVDSLYAYHQQLGNNLSREEVDKKYYNRSDKTANLLASVELQCDWLREIGYQNVDCFMKLFEIALFGGIKP</sequence>
<evidence type="ECO:0000259" key="1">
    <source>
        <dbReference type="Pfam" id="PF13649"/>
    </source>
</evidence>
<accession>A0A1J1LND4</accession>
<dbReference type="STRING" id="671072.PL9214520281"/>
<dbReference type="CDD" id="cd02440">
    <property type="entry name" value="AdoMet_MTases"/>
    <property type="match status" value="1"/>
</dbReference>
<keyword evidence="3" id="KW-1185">Reference proteome</keyword>
<dbReference type="GO" id="GO:0032259">
    <property type="term" value="P:methylation"/>
    <property type="evidence" value="ECO:0007669"/>
    <property type="project" value="UniProtKB-KW"/>
</dbReference>
<keyword evidence="2" id="KW-0489">Methyltransferase</keyword>
<dbReference type="EMBL" id="CZDF01000158">
    <property type="protein sequence ID" value="CUR33742.1"/>
    <property type="molecule type" value="Genomic_DNA"/>
</dbReference>
<dbReference type="Gene3D" id="3.40.50.150">
    <property type="entry name" value="Vaccinia Virus protein VP39"/>
    <property type="match status" value="1"/>
</dbReference>
<protein>
    <submittedName>
        <fullName evidence="2">Methyltransferase type 12</fullName>
    </submittedName>
</protein>
<evidence type="ECO:0000313" key="3">
    <source>
        <dbReference type="Proteomes" id="UP000184315"/>
    </source>
</evidence>
<dbReference type="PANTHER" id="PTHR43591">
    <property type="entry name" value="METHYLTRANSFERASE"/>
    <property type="match status" value="1"/>
</dbReference>
<proteinExistence type="predicted"/>
<dbReference type="Proteomes" id="UP000184315">
    <property type="component" value="Unassembled WGS sequence"/>
</dbReference>
<dbReference type="RefSeq" id="WP_072720339.1">
    <property type="nucleotide sequence ID" value="NZ_LN889803.1"/>
</dbReference>
<reference evidence="3" key="1">
    <citation type="submission" date="2015-10" db="EMBL/GenBank/DDBJ databases">
        <authorList>
            <person name="Regsiter A."/>
            <person name="william w."/>
        </authorList>
    </citation>
    <scope>NUCLEOTIDE SEQUENCE [LARGE SCALE GENOMIC DNA]</scope>
</reference>
<dbReference type="SUPFAM" id="SSF53335">
    <property type="entry name" value="S-adenosyl-L-methionine-dependent methyltransferases"/>
    <property type="match status" value="1"/>
</dbReference>
<evidence type="ECO:0000313" key="2">
    <source>
        <dbReference type="EMBL" id="CUR33742.1"/>
    </source>
</evidence>
<dbReference type="Pfam" id="PF13649">
    <property type="entry name" value="Methyltransf_25"/>
    <property type="match status" value="1"/>
</dbReference>
<dbReference type="OrthoDB" id="9778766at2"/>
<dbReference type="AlphaFoldDB" id="A0A1J1LND4"/>
<gene>
    <name evidence="2" type="ORF">PL9214520281</name>
</gene>
<feature type="domain" description="Methyltransferase" evidence="1">
    <location>
        <begin position="50"/>
        <end position="150"/>
    </location>
</feature>
<dbReference type="InterPro" id="IPR029063">
    <property type="entry name" value="SAM-dependent_MTases_sf"/>
</dbReference>
<dbReference type="GO" id="GO:0008168">
    <property type="term" value="F:methyltransferase activity"/>
    <property type="evidence" value="ECO:0007669"/>
    <property type="project" value="UniProtKB-KW"/>
</dbReference>